<accession>A0A0N5D042</accession>
<dbReference type="OrthoDB" id="5862676at2759"/>
<sequence length="113" mass="13070">MASTCVVPARLLLSVDNCFEVNLLRVDQEIKCLYVRRVCDEGRYNEMKMRLTKAAVEEAQKSLKSVLHPLNMSTVYMIRTENDYLRAVLLKKQQSKTFLVSSRTVHIIYLTSL</sequence>
<proteinExistence type="predicted"/>
<keyword evidence="2" id="KW-1185">Reference proteome</keyword>
<name>A0A0N5D042_THECL</name>
<dbReference type="AlphaFoldDB" id="A0A0N5D042"/>
<evidence type="ECO:0000313" key="1">
    <source>
        <dbReference type="EMBL" id="VDN03464.1"/>
    </source>
</evidence>
<protein>
    <submittedName>
        <fullName evidence="3">Ras-associating domain-containing protein</fullName>
    </submittedName>
</protein>
<reference evidence="1 2" key="2">
    <citation type="submission" date="2018-11" db="EMBL/GenBank/DDBJ databases">
        <authorList>
            <consortium name="Pathogen Informatics"/>
        </authorList>
    </citation>
    <scope>NUCLEOTIDE SEQUENCE [LARGE SCALE GENOMIC DNA]</scope>
</reference>
<organism evidence="3">
    <name type="scientific">Thelazia callipaeda</name>
    <name type="common">Oriental eyeworm</name>
    <name type="synonym">Parasitic nematode</name>
    <dbReference type="NCBI Taxonomy" id="103827"/>
    <lineage>
        <taxon>Eukaryota</taxon>
        <taxon>Metazoa</taxon>
        <taxon>Ecdysozoa</taxon>
        <taxon>Nematoda</taxon>
        <taxon>Chromadorea</taxon>
        <taxon>Rhabditida</taxon>
        <taxon>Spirurina</taxon>
        <taxon>Spiruromorpha</taxon>
        <taxon>Thelazioidea</taxon>
        <taxon>Thelaziidae</taxon>
        <taxon>Thelazia</taxon>
    </lineage>
</organism>
<dbReference type="Proteomes" id="UP000276776">
    <property type="component" value="Unassembled WGS sequence"/>
</dbReference>
<reference evidence="3" key="1">
    <citation type="submission" date="2017-02" db="UniProtKB">
        <authorList>
            <consortium name="WormBaseParasite"/>
        </authorList>
    </citation>
    <scope>IDENTIFICATION</scope>
</reference>
<dbReference type="STRING" id="103827.A0A0N5D042"/>
<gene>
    <name evidence="1" type="ORF">TCLT_LOCUS6139</name>
</gene>
<evidence type="ECO:0000313" key="3">
    <source>
        <dbReference type="WBParaSite" id="TCLT_0000615001-mRNA-1"/>
    </source>
</evidence>
<dbReference type="WBParaSite" id="TCLT_0000615001-mRNA-1">
    <property type="protein sequence ID" value="TCLT_0000615001-mRNA-1"/>
    <property type="gene ID" value="TCLT_0000615001"/>
</dbReference>
<dbReference type="EMBL" id="UYYF01004393">
    <property type="protein sequence ID" value="VDN03464.1"/>
    <property type="molecule type" value="Genomic_DNA"/>
</dbReference>
<evidence type="ECO:0000313" key="2">
    <source>
        <dbReference type="Proteomes" id="UP000276776"/>
    </source>
</evidence>